<keyword evidence="1" id="KW-0472">Membrane</keyword>
<gene>
    <name evidence="2" type="ORF">C1645_759004</name>
</gene>
<reference evidence="2 3" key="1">
    <citation type="submission" date="2018-06" db="EMBL/GenBank/DDBJ databases">
        <title>Comparative genomics reveals the genomic features of Rhizophagus irregularis, R. cerebriforme, R. diaphanum and Gigaspora rosea, and their symbiotic lifestyle signature.</title>
        <authorList>
            <person name="Morin E."/>
            <person name="San Clemente H."/>
            <person name="Chen E.C.H."/>
            <person name="De La Providencia I."/>
            <person name="Hainaut M."/>
            <person name="Kuo A."/>
            <person name="Kohler A."/>
            <person name="Murat C."/>
            <person name="Tang N."/>
            <person name="Roy S."/>
            <person name="Loubradou J."/>
            <person name="Henrissat B."/>
            <person name="Grigoriev I.V."/>
            <person name="Corradi N."/>
            <person name="Roux C."/>
            <person name="Martin F.M."/>
        </authorList>
    </citation>
    <scope>NUCLEOTIDE SEQUENCE [LARGE SCALE GENOMIC DNA]</scope>
    <source>
        <strain evidence="2 3">DAOM 227022</strain>
    </source>
</reference>
<evidence type="ECO:0000256" key="1">
    <source>
        <dbReference type="SAM" id="Phobius"/>
    </source>
</evidence>
<dbReference type="EMBL" id="QKYT01000073">
    <property type="protein sequence ID" value="RIA94799.1"/>
    <property type="molecule type" value="Genomic_DNA"/>
</dbReference>
<feature type="transmembrane region" description="Helical" evidence="1">
    <location>
        <begin position="145"/>
        <end position="162"/>
    </location>
</feature>
<keyword evidence="1" id="KW-1133">Transmembrane helix</keyword>
<sequence>MFTFWRVSIAFLAVSLTSIVFFYLVRISIYDIKFSDNLPSKGIHDIPPSDTIIPNIFAQIPLSSLPSKTTVSDQIHNKTKSLNYEPPINFQLSPQQCFDYAKNCRDIQCAFKDFNVNCNNNNGNGPICTCGTSQINSASSISSDAHFVFFTIFISVISLYYYI</sequence>
<dbReference type="AlphaFoldDB" id="A0A397TBS9"/>
<keyword evidence="3" id="KW-1185">Reference proteome</keyword>
<dbReference type="OrthoDB" id="2372729at2759"/>
<name>A0A397TBS9_9GLOM</name>
<protein>
    <submittedName>
        <fullName evidence="2">Uncharacterized protein</fullName>
    </submittedName>
</protein>
<evidence type="ECO:0000313" key="2">
    <source>
        <dbReference type="EMBL" id="RIA94799.1"/>
    </source>
</evidence>
<evidence type="ECO:0000313" key="3">
    <source>
        <dbReference type="Proteomes" id="UP000265703"/>
    </source>
</evidence>
<feature type="transmembrane region" description="Helical" evidence="1">
    <location>
        <begin position="6"/>
        <end position="25"/>
    </location>
</feature>
<proteinExistence type="predicted"/>
<keyword evidence="1" id="KW-0812">Transmembrane</keyword>
<comment type="caution">
    <text evidence="2">The sequence shown here is derived from an EMBL/GenBank/DDBJ whole genome shotgun (WGS) entry which is preliminary data.</text>
</comment>
<accession>A0A397TBS9</accession>
<dbReference type="Proteomes" id="UP000265703">
    <property type="component" value="Unassembled WGS sequence"/>
</dbReference>
<organism evidence="2 3">
    <name type="scientific">Glomus cerebriforme</name>
    <dbReference type="NCBI Taxonomy" id="658196"/>
    <lineage>
        <taxon>Eukaryota</taxon>
        <taxon>Fungi</taxon>
        <taxon>Fungi incertae sedis</taxon>
        <taxon>Mucoromycota</taxon>
        <taxon>Glomeromycotina</taxon>
        <taxon>Glomeromycetes</taxon>
        <taxon>Glomerales</taxon>
        <taxon>Glomeraceae</taxon>
        <taxon>Glomus</taxon>
    </lineage>
</organism>